<dbReference type="EMBL" id="LR798360">
    <property type="protein sequence ID" value="CAB5226232.1"/>
    <property type="molecule type" value="Genomic_DNA"/>
</dbReference>
<name>A0A6J7XEE1_9CAUD</name>
<protein>
    <submittedName>
        <fullName evidence="1">Uncharacterized protein</fullName>
    </submittedName>
</protein>
<sequence>MNTELTLKEKAIEAISDYLKATGWKLISPNIGCETAWFQWVDPLTETSHRSDFAFVIQTDREISKRLFENEQRN</sequence>
<accession>A0A6J7XEE1</accession>
<gene>
    <name evidence="1" type="ORF">UFOVP760_11</name>
</gene>
<reference evidence="1" key="1">
    <citation type="submission" date="2020-05" db="EMBL/GenBank/DDBJ databases">
        <authorList>
            <person name="Chiriac C."/>
            <person name="Salcher M."/>
            <person name="Ghai R."/>
            <person name="Kavagutti S V."/>
        </authorList>
    </citation>
    <scope>NUCLEOTIDE SEQUENCE</scope>
</reference>
<organism evidence="1">
    <name type="scientific">uncultured Caudovirales phage</name>
    <dbReference type="NCBI Taxonomy" id="2100421"/>
    <lineage>
        <taxon>Viruses</taxon>
        <taxon>Duplodnaviria</taxon>
        <taxon>Heunggongvirae</taxon>
        <taxon>Uroviricota</taxon>
        <taxon>Caudoviricetes</taxon>
        <taxon>Peduoviridae</taxon>
        <taxon>Maltschvirus</taxon>
        <taxon>Maltschvirus maltsch</taxon>
    </lineage>
</organism>
<proteinExistence type="predicted"/>
<evidence type="ECO:0000313" key="1">
    <source>
        <dbReference type="EMBL" id="CAB5226232.1"/>
    </source>
</evidence>